<dbReference type="STRING" id="270498.CHK_3095"/>
<dbReference type="Proteomes" id="UP000034076">
    <property type="component" value="Unassembled WGS sequence"/>
</dbReference>
<proteinExistence type="predicted"/>
<organism evidence="1 2">
    <name type="scientific">Christensenella hongkongensis</name>
    <dbReference type="NCBI Taxonomy" id="270498"/>
    <lineage>
        <taxon>Bacteria</taxon>
        <taxon>Bacillati</taxon>
        <taxon>Bacillota</taxon>
        <taxon>Clostridia</taxon>
        <taxon>Christensenellales</taxon>
        <taxon>Christensenellaceae</taxon>
        <taxon>Christensenella</taxon>
    </lineage>
</organism>
<gene>
    <name evidence="1" type="ORF">CHK_3095</name>
</gene>
<evidence type="ECO:0000313" key="2">
    <source>
        <dbReference type="Proteomes" id="UP000034076"/>
    </source>
</evidence>
<comment type="caution">
    <text evidence="1">The sequence shown here is derived from an EMBL/GenBank/DDBJ whole genome shotgun (WGS) entry which is preliminary data.</text>
</comment>
<protein>
    <submittedName>
        <fullName evidence="1">Uncharacterized protein</fullName>
    </submittedName>
</protein>
<dbReference type="AlphaFoldDB" id="A0A0M2NGG7"/>
<name>A0A0M2NGG7_9FIRM</name>
<reference evidence="1 2" key="1">
    <citation type="submission" date="2015-04" db="EMBL/GenBank/DDBJ databases">
        <title>Draft genome sequence of bacteremic isolate Catabacter hongkongensis type strain HKU16T.</title>
        <authorList>
            <person name="Lau S.K."/>
            <person name="Teng J.L."/>
            <person name="Huang Y."/>
            <person name="Curreem S.O."/>
            <person name="Tsui S.K."/>
            <person name="Woo P.C."/>
        </authorList>
    </citation>
    <scope>NUCLEOTIDE SEQUENCE [LARGE SCALE GENOMIC DNA]</scope>
    <source>
        <strain evidence="1 2">HKU16</strain>
    </source>
</reference>
<dbReference type="EMBL" id="LAYJ01000133">
    <property type="protein sequence ID" value="KKI49517.1"/>
    <property type="molecule type" value="Genomic_DNA"/>
</dbReference>
<keyword evidence="2" id="KW-1185">Reference proteome</keyword>
<sequence length="67" mass="7754">MIVLLSCLILYFIIHSKVKSVCTLPENVFHHFICASYIKPVETALPVCYLSNCDTVPYIKKRECEIY</sequence>
<evidence type="ECO:0000313" key="1">
    <source>
        <dbReference type="EMBL" id="KKI49517.1"/>
    </source>
</evidence>
<accession>A0A0M2NGG7</accession>